<organism evidence="1">
    <name type="scientific">Rhizophora mucronata</name>
    <name type="common">Asiatic mangrove</name>
    <dbReference type="NCBI Taxonomy" id="61149"/>
    <lineage>
        <taxon>Eukaryota</taxon>
        <taxon>Viridiplantae</taxon>
        <taxon>Streptophyta</taxon>
        <taxon>Embryophyta</taxon>
        <taxon>Tracheophyta</taxon>
        <taxon>Spermatophyta</taxon>
        <taxon>Magnoliopsida</taxon>
        <taxon>eudicotyledons</taxon>
        <taxon>Gunneridae</taxon>
        <taxon>Pentapetalae</taxon>
        <taxon>rosids</taxon>
        <taxon>fabids</taxon>
        <taxon>Malpighiales</taxon>
        <taxon>Rhizophoraceae</taxon>
        <taxon>Rhizophora</taxon>
    </lineage>
</organism>
<dbReference type="EMBL" id="GGEC01041730">
    <property type="protein sequence ID" value="MBX22214.1"/>
    <property type="molecule type" value="Transcribed_RNA"/>
</dbReference>
<reference evidence="1" key="1">
    <citation type="submission" date="2018-02" db="EMBL/GenBank/DDBJ databases">
        <title>Rhizophora mucronata_Transcriptome.</title>
        <authorList>
            <person name="Meera S.P."/>
            <person name="Sreeshan A."/>
            <person name="Augustine A."/>
        </authorList>
    </citation>
    <scope>NUCLEOTIDE SEQUENCE</scope>
    <source>
        <tissue evidence="1">Leaf</tissue>
    </source>
</reference>
<name>A0A2P2LW73_RHIMU</name>
<protein>
    <submittedName>
        <fullName evidence="1">U-box domain-containing protein 34-like</fullName>
    </submittedName>
</protein>
<accession>A0A2P2LW73</accession>
<dbReference type="AlphaFoldDB" id="A0A2P2LW73"/>
<proteinExistence type="predicted"/>
<sequence length="92" mass="9843">MHKNADQFFSFIHRKLKADDVPSSVLKGAPEFCTVYVINKGKVSSVRSATGQAPAKCSLQSQLMNTGSHVSDVCVSPVKFSPPFGGLLLSCN</sequence>
<evidence type="ECO:0000313" key="1">
    <source>
        <dbReference type="EMBL" id="MBX22214.1"/>
    </source>
</evidence>